<feature type="compositionally biased region" description="Basic and acidic residues" evidence="10">
    <location>
        <begin position="323"/>
        <end position="343"/>
    </location>
</feature>
<evidence type="ECO:0000256" key="7">
    <source>
        <dbReference type="ARBA" id="ARBA00023242"/>
    </source>
</evidence>
<feature type="compositionally biased region" description="Basic and acidic residues" evidence="10">
    <location>
        <begin position="216"/>
        <end position="232"/>
    </location>
</feature>
<organism evidence="12 13">
    <name type="scientific">Hevea brasiliensis</name>
    <name type="common">Para rubber tree</name>
    <name type="synonym">Siphonia brasiliensis</name>
    <dbReference type="NCBI Taxonomy" id="3981"/>
    <lineage>
        <taxon>Eukaryota</taxon>
        <taxon>Viridiplantae</taxon>
        <taxon>Streptophyta</taxon>
        <taxon>Embryophyta</taxon>
        <taxon>Tracheophyta</taxon>
        <taxon>Spermatophyta</taxon>
        <taxon>Magnoliopsida</taxon>
        <taxon>eudicotyledons</taxon>
        <taxon>Gunneridae</taxon>
        <taxon>Pentapetalae</taxon>
        <taxon>rosids</taxon>
        <taxon>fabids</taxon>
        <taxon>Malpighiales</taxon>
        <taxon>Euphorbiaceae</taxon>
        <taxon>Crotonoideae</taxon>
        <taxon>Micrandreae</taxon>
        <taxon>Hevea</taxon>
    </lineage>
</organism>
<dbReference type="InterPro" id="IPR019787">
    <property type="entry name" value="Znf_PHD-finger"/>
</dbReference>
<feature type="compositionally biased region" description="Basic and acidic residues" evidence="10">
    <location>
        <begin position="246"/>
        <end position="261"/>
    </location>
</feature>
<dbReference type="InterPro" id="IPR042163">
    <property type="entry name" value="PHF12"/>
</dbReference>
<dbReference type="SUPFAM" id="SSF46946">
    <property type="entry name" value="S13-like H2TH domain"/>
    <property type="match status" value="1"/>
</dbReference>
<feature type="compositionally biased region" description="Basic and acidic residues" evidence="10">
    <location>
        <begin position="303"/>
        <end position="312"/>
    </location>
</feature>
<dbReference type="InterPro" id="IPR010979">
    <property type="entry name" value="Ribosomal_uS13-like_H2TH"/>
</dbReference>
<dbReference type="InterPro" id="IPR011011">
    <property type="entry name" value="Znf_FYVE_PHD"/>
</dbReference>
<dbReference type="GO" id="GO:0006412">
    <property type="term" value="P:translation"/>
    <property type="evidence" value="ECO:0007669"/>
    <property type="project" value="InterPro"/>
</dbReference>
<dbReference type="PROSITE" id="PS50159">
    <property type="entry name" value="RIBOSOMAL_S13_2"/>
    <property type="match status" value="1"/>
</dbReference>
<dbReference type="Pfam" id="PF00628">
    <property type="entry name" value="PHD"/>
    <property type="match status" value="1"/>
</dbReference>
<accession>A0A6A6NIW2</accession>
<dbReference type="Proteomes" id="UP000467840">
    <property type="component" value="Chromosome 5"/>
</dbReference>
<evidence type="ECO:0000256" key="4">
    <source>
        <dbReference type="ARBA" id="ARBA00022771"/>
    </source>
</evidence>
<dbReference type="InterPro" id="IPR013083">
    <property type="entry name" value="Znf_RING/FYVE/PHD"/>
</dbReference>
<dbReference type="GO" id="GO:0003677">
    <property type="term" value="F:DNA binding"/>
    <property type="evidence" value="ECO:0007669"/>
    <property type="project" value="InterPro"/>
</dbReference>
<evidence type="ECO:0000256" key="10">
    <source>
        <dbReference type="SAM" id="MobiDB-lite"/>
    </source>
</evidence>
<dbReference type="SMART" id="SM00384">
    <property type="entry name" value="AT_hook"/>
    <property type="match status" value="5"/>
</dbReference>
<evidence type="ECO:0000256" key="9">
    <source>
        <dbReference type="PROSITE-ProRule" id="PRU00146"/>
    </source>
</evidence>
<feature type="compositionally biased region" description="Basic residues" evidence="10">
    <location>
        <begin position="405"/>
        <end position="414"/>
    </location>
</feature>
<dbReference type="InterPro" id="IPR056511">
    <property type="entry name" value="IDM1_C"/>
</dbReference>
<dbReference type="SMART" id="SM00249">
    <property type="entry name" value="PHD"/>
    <property type="match status" value="2"/>
</dbReference>
<gene>
    <name evidence="12" type="ORF">GH714_025139</name>
</gene>
<dbReference type="InterPro" id="IPR027437">
    <property type="entry name" value="Rbsml_uS13_C"/>
</dbReference>
<feature type="region of interest" description="Disordered" evidence="10">
    <location>
        <begin position="1"/>
        <end position="24"/>
    </location>
</feature>
<dbReference type="Gene3D" id="4.10.910.10">
    <property type="entry name" value="30s ribosomal protein s13, domain 2"/>
    <property type="match status" value="1"/>
</dbReference>
<dbReference type="Gene3D" id="3.30.40.10">
    <property type="entry name" value="Zinc/RING finger domain, C3HC4 (zinc finger)"/>
    <property type="match status" value="1"/>
</dbReference>
<dbReference type="GO" id="GO:0008270">
    <property type="term" value="F:zinc ion binding"/>
    <property type="evidence" value="ECO:0007669"/>
    <property type="project" value="UniProtKB-KW"/>
</dbReference>
<dbReference type="GO" id="GO:0006357">
    <property type="term" value="P:regulation of transcription by RNA polymerase II"/>
    <property type="evidence" value="ECO:0007669"/>
    <property type="project" value="TreeGrafter"/>
</dbReference>
<keyword evidence="3" id="KW-0479">Metal-binding</keyword>
<feature type="compositionally biased region" description="Basic and acidic residues" evidence="10">
    <location>
        <begin position="104"/>
        <end position="121"/>
    </location>
</feature>
<keyword evidence="4 9" id="KW-0863">Zinc-finger</keyword>
<keyword evidence="7" id="KW-0539">Nucleus</keyword>
<reference evidence="12 13" key="1">
    <citation type="journal article" date="2020" name="Mol. Plant">
        <title>The Chromosome-Based Rubber Tree Genome Provides New Insights into Spurge Genome Evolution and Rubber Biosynthesis.</title>
        <authorList>
            <person name="Liu J."/>
            <person name="Shi C."/>
            <person name="Shi C.C."/>
            <person name="Li W."/>
            <person name="Zhang Q.J."/>
            <person name="Zhang Y."/>
            <person name="Li K."/>
            <person name="Lu H.F."/>
            <person name="Shi C."/>
            <person name="Zhu S.T."/>
            <person name="Xiao Z.Y."/>
            <person name="Nan H."/>
            <person name="Yue Y."/>
            <person name="Zhu X.G."/>
            <person name="Wu Y."/>
            <person name="Hong X.N."/>
            <person name="Fan G.Y."/>
            <person name="Tong Y."/>
            <person name="Zhang D."/>
            <person name="Mao C.L."/>
            <person name="Liu Y.L."/>
            <person name="Hao S.J."/>
            <person name="Liu W.Q."/>
            <person name="Lv M.Q."/>
            <person name="Zhang H.B."/>
            <person name="Liu Y."/>
            <person name="Hu-Tang G.R."/>
            <person name="Wang J.P."/>
            <person name="Wang J.H."/>
            <person name="Sun Y.H."/>
            <person name="Ni S.B."/>
            <person name="Chen W.B."/>
            <person name="Zhang X.C."/>
            <person name="Jiao Y.N."/>
            <person name="Eichler E.E."/>
            <person name="Li G.H."/>
            <person name="Liu X."/>
            <person name="Gao L.Z."/>
        </authorList>
    </citation>
    <scope>NUCLEOTIDE SEQUENCE [LARGE SCALE GENOMIC DNA]</scope>
    <source>
        <strain evidence="13">cv. GT1</strain>
        <tissue evidence="12">Leaf</tissue>
    </source>
</reference>
<dbReference type="CDD" id="cd15539">
    <property type="entry name" value="PHD1_AIRE"/>
    <property type="match status" value="1"/>
</dbReference>
<dbReference type="GO" id="GO:0003723">
    <property type="term" value="F:RNA binding"/>
    <property type="evidence" value="ECO:0007669"/>
    <property type="project" value="InterPro"/>
</dbReference>
<dbReference type="GO" id="GO:0003714">
    <property type="term" value="F:transcription corepressor activity"/>
    <property type="evidence" value="ECO:0007669"/>
    <property type="project" value="InterPro"/>
</dbReference>
<dbReference type="PANTHER" id="PTHR46309:SF1">
    <property type="entry name" value="PHD FINGER PROTEIN 12"/>
    <property type="match status" value="1"/>
</dbReference>
<feature type="region of interest" description="Disordered" evidence="10">
    <location>
        <begin position="65"/>
        <end position="121"/>
    </location>
</feature>
<keyword evidence="6" id="KW-0689">Ribosomal protein</keyword>
<dbReference type="GO" id="GO:1990904">
    <property type="term" value="C:ribonucleoprotein complex"/>
    <property type="evidence" value="ECO:0007669"/>
    <property type="project" value="UniProtKB-KW"/>
</dbReference>
<keyword evidence="8" id="KW-0687">Ribonucleoprotein</keyword>
<dbReference type="GO" id="GO:0005840">
    <property type="term" value="C:ribosome"/>
    <property type="evidence" value="ECO:0007669"/>
    <property type="project" value="UniProtKB-KW"/>
</dbReference>
<evidence type="ECO:0000313" key="12">
    <source>
        <dbReference type="EMBL" id="KAF2325199.1"/>
    </source>
</evidence>
<dbReference type="GO" id="GO:0003735">
    <property type="term" value="F:structural constituent of ribosome"/>
    <property type="evidence" value="ECO:0007669"/>
    <property type="project" value="InterPro"/>
</dbReference>
<dbReference type="Pfam" id="PF16135">
    <property type="entry name" value="TDBD"/>
    <property type="match status" value="1"/>
</dbReference>
<name>A0A6A6NIW2_HEVBR</name>
<evidence type="ECO:0000256" key="8">
    <source>
        <dbReference type="ARBA" id="ARBA00023274"/>
    </source>
</evidence>
<protein>
    <recommendedName>
        <fullName evidence="11">PHD-type domain-containing protein</fullName>
    </recommendedName>
</protein>
<evidence type="ECO:0000259" key="11">
    <source>
        <dbReference type="PROSITE" id="PS50016"/>
    </source>
</evidence>
<keyword evidence="13" id="KW-1185">Reference proteome</keyword>
<evidence type="ECO:0000256" key="6">
    <source>
        <dbReference type="ARBA" id="ARBA00022980"/>
    </source>
</evidence>
<keyword evidence="5" id="KW-0862">Zinc</keyword>
<proteinExistence type="inferred from homology"/>
<feature type="compositionally biased region" description="Basic residues" evidence="10">
    <location>
        <begin position="189"/>
        <end position="204"/>
    </location>
</feature>
<comment type="caution">
    <text evidence="12">The sequence shown here is derived from an EMBL/GenBank/DDBJ whole genome shotgun (WGS) entry which is preliminary data.</text>
</comment>
<dbReference type="EMBL" id="JAAGAX010000001">
    <property type="protein sequence ID" value="KAF2325199.1"/>
    <property type="molecule type" value="Genomic_DNA"/>
</dbReference>
<evidence type="ECO:0000256" key="2">
    <source>
        <dbReference type="ARBA" id="ARBA00008080"/>
    </source>
</evidence>
<feature type="region of interest" description="Disordered" evidence="10">
    <location>
        <begin position="136"/>
        <end position="173"/>
    </location>
</feature>
<sequence length="1597" mass="178114">MREGLRSSAKLLAKTDDGESSPCQATVKMEVDSTEERGFNSAAESTPKLVASWTEKDILVSAPKEETEMNQIDGSRYEECGAGSDTDEDNVVKCANSRRKRTRIDHQGESKDDSVKRQKVKDEPIDVKLQVVGTVLRSRSGQKTERGQSNGGFVGKKTTRRGAFEEKRVNVEKEESGHFVGRYGYHLGNMKRKKLVRKRGRPPKSLKSEFQLKWGDVVREEIEQSADRESVKKLKRKRGRPPKSSKNHESQKKWGDLEKEGIGLSASQVSSQKPRRGRPPKSQGSDLFEKKKVEEEVNQSAGKESDQPEGRKNIKPKRGRFPKAQENDEYEKKRDEMEKERIDLSASHQTENEEIEKLNSSPGRLSKALGSDLSNKKGAEVEEEECDQSAGEMSDQPNNEWRENSKHKHGRPPKAQKNDGSVMKMFDMGNEETDQPACKEGDESYGEVRKKLKPNRGRPPKVNKGKMMHALRKNKSVKHNIHVMNHNVGNNSSLAGKGLGNEYNMRLLRARKITCSNDEKEGGKTKQNAGEMGHGRSLRQAVRDKIVELLLGAGWEIQYRPRMVENTRMQYEELSILTKVMKKVRSDKNKKKRKWSQEKGEKETEVVTRRKKWKLCKRKLGAVAGVNSKKLKGRTKLRSLHCRQNDLACTTGQETAVSVRGRKRLETHGRKRCALMVRNSQEGKESESDGYMLYSGKRTVLAWMIDLGTVRLDEKVHCLKQRKTRAVMKGRITTDGIRCDCCSKIFTIAEFEAHSGGKFSQPFKNIYLETGSSLLQCQLDSWLKQDDSSRKGFHFIDIDGEDPNDDTCGICGDGGDLICCDGCPSTFHQSCLEIKKFPSGLWRCLYCLCKFCGMAGGNTFQRENDNASSLHALLTCRFCEEKYHQSCALVKDAISDDCDSSAFCGKKCQELYKRLQILFGVKHELDEGFSWTFVRRFDVGPDISLIEPHKVECNSKLAVALHIMDECFLPMVDHRSGVNLIRNIVYNFRIHGNHLAEMPFIGTRYTYRRQGMCRRLLTAIEMALCSLDVEKLVIPAVSELRETWTSVFGFKPIEDSSKKILRNMNMMVFPGVDMLQKPLLKHQFPEENMNPVQGLKPAELRELHTTEDATSSFVERSSARFDLKGSSETNVPFVGDVIGECATAESGLLSDGCLNEPSDLTIQDKSKIKCNDNFGMISDNLDERDENVVSPLDSSCDANEQVAKITGQQNHPSASIILPSDNASKKELHVQSNQHIASEVECTLPAVSHIGSESANCLGESPHASSGDIETVSCEVKIEASNVEQNPGSVGEDSVHATAEIISSQFPDLASEHGVKVSKENAVLHESKTSNISYDVVKSISSKAHQRVQDVLNGHSAVLPLEQNFSSLCQSNGPDNHESKLSLAMDNSNCNDLCHVVASDISGEPNLHGFTSNALCMSTEVASSSCGDGVYDLKDVYAKTQNDALSVDGGLASDKAHMNTKLLKPSGSDLELDHASSSSSASGVALHCASGGSNSCGAPESLVANEDFQHILRVLNTNVDGKQKIIAGELSAEELDKLMVIVANPRQFKIPDWFLNRQKDYKDGKYSQVVSNALDMKLRDDLERLKKIRNHRGLRHY</sequence>
<feature type="compositionally biased region" description="Basic residues" evidence="10">
    <location>
        <begin position="233"/>
        <end position="245"/>
    </location>
</feature>
<dbReference type="Pfam" id="PF23209">
    <property type="entry name" value="IDM1_C"/>
    <property type="match status" value="1"/>
</dbReference>
<dbReference type="InterPro" id="IPR001892">
    <property type="entry name" value="Ribosomal_uS13"/>
</dbReference>
<dbReference type="InterPro" id="IPR017956">
    <property type="entry name" value="AT_hook_DNA-bd_motif"/>
</dbReference>
<comment type="subcellular location">
    <subcellularLocation>
        <location evidence="1">Nucleus</location>
    </subcellularLocation>
</comment>
<feature type="compositionally biased region" description="Basic residues" evidence="10">
    <location>
        <begin position="450"/>
        <end position="464"/>
    </location>
</feature>
<evidence type="ECO:0000256" key="5">
    <source>
        <dbReference type="ARBA" id="ARBA00022833"/>
    </source>
</evidence>
<dbReference type="PROSITE" id="PS50016">
    <property type="entry name" value="ZF_PHD_2"/>
    <property type="match status" value="1"/>
</dbReference>
<dbReference type="InterPro" id="IPR001965">
    <property type="entry name" value="Znf_PHD"/>
</dbReference>
<dbReference type="GO" id="GO:0005634">
    <property type="term" value="C:nucleus"/>
    <property type="evidence" value="ECO:0007669"/>
    <property type="project" value="UniProtKB-SubCell"/>
</dbReference>
<dbReference type="Pfam" id="PF00416">
    <property type="entry name" value="Ribosomal_S13"/>
    <property type="match status" value="1"/>
</dbReference>
<feature type="compositionally biased region" description="Basic and acidic residues" evidence="10">
    <location>
        <begin position="162"/>
        <end position="173"/>
    </location>
</feature>
<comment type="similarity">
    <text evidence="2">Belongs to the universal ribosomal protein uS13 family.</text>
</comment>
<dbReference type="PANTHER" id="PTHR46309">
    <property type="entry name" value="PHD FINGER PROTEIN 12"/>
    <property type="match status" value="1"/>
</dbReference>
<evidence type="ECO:0000256" key="1">
    <source>
        <dbReference type="ARBA" id="ARBA00004123"/>
    </source>
</evidence>
<evidence type="ECO:0000256" key="3">
    <source>
        <dbReference type="ARBA" id="ARBA00022723"/>
    </source>
</evidence>
<dbReference type="PRINTS" id="PR00929">
    <property type="entry name" value="ATHOOK"/>
</dbReference>
<dbReference type="InterPro" id="IPR032308">
    <property type="entry name" value="TDBD"/>
</dbReference>
<feature type="compositionally biased region" description="Basic and acidic residues" evidence="10">
    <location>
        <begin position="437"/>
        <end position="449"/>
    </location>
</feature>
<feature type="domain" description="PHD-type" evidence="11">
    <location>
        <begin position="805"/>
        <end position="850"/>
    </location>
</feature>
<feature type="region of interest" description="Disordered" evidence="10">
    <location>
        <begin position="188"/>
        <end position="464"/>
    </location>
</feature>
<dbReference type="SUPFAM" id="SSF57903">
    <property type="entry name" value="FYVE/PHD zinc finger"/>
    <property type="match status" value="1"/>
</dbReference>
<evidence type="ECO:0000313" key="13">
    <source>
        <dbReference type="Proteomes" id="UP000467840"/>
    </source>
</evidence>